<dbReference type="InterPro" id="IPR029061">
    <property type="entry name" value="THDP-binding"/>
</dbReference>
<dbReference type="CDD" id="cd02015">
    <property type="entry name" value="TPP_AHAS"/>
    <property type="match status" value="1"/>
</dbReference>
<comment type="cofactor">
    <cofactor evidence="12">
        <name>Mg(2+)</name>
        <dbReference type="ChEBI" id="CHEBI:18420"/>
    </cofactor>
    <text evidence="12">Binds 1 Mg(2+) ion per subunit.</text>
</comment>
<feature type="domain" description="Thiamine pyrophosphate enzyme N-terminal TPP-binding" evidence="16">
    <location>
        <begin position="38"/>
        <end position="152"/>
    </location>
</feature>
<dbReference type="SUPFAM" id="SSF52467">
    <property type="entry name" value="DHS-like NAD/FAD-binding domain"/>
    <property type="match status" value="1"/>
</dbReference>
<feature type="compositionally biased region" description="Basic and acidic residues" evidence="13">
    <location>
        <begin position="653"/>
        <end position="672"/>
    </location>
</feature>
<evidence type="ECO:0000256" key="9">
    <source>
        <dbReference type="ARBA" id="ARBA00023052"/>
    </source>
</evidence>
<gene>
    <name evidence="17" type="primary">ilvB</name>
    <name evidence="17" type="ORF">VJ920_02665</name>
</gene>
<comment type="caution">
    <text evidence="17">The sequence shown here is derived from an EMBL/GenBank/DDBJ whole genome shotgun (WGS) entry which is preliminary data.</text>
</comment>
<feature type="domain" description="Thiamine pyrophosphate enzyme TPP-binding" evidence="15">
    <location>
        <begin position="429"/>
        <end position="576"/>
    </location>
</feature>
<comment type="cofactor">
    <cofactor evidence="12">
        <name>thiamine diphosphate</name>
        <dbReference type="ChEBI" id="CHEBI:58937"/>
    </cofactor>
    <text evidence="12">Binds 1 thiamine pyrophosphate per subunit.</text>
</comment>
<keyword evidence="18" id="KW-1185">Reference proteome</keyword>
<name>A0ABU6IWX2_9ACTN</name>
<dbReference type="InterPro" id="IPR029035">
    <property type="entry name" value="DHS-like_NAD/FAD-binding_dom"/>
</dbReference>
<evidence type="ECO:0000256" key="1">
    <source>
        <dbReference type="ARBA" id="ARBA00004974"/>
    </source>
</evidence>
<dbReference type="Pfam" id="PF00205">
    <property type="entry name" value="TPP_enzyme_M"/>
    <property type="match status" value="1"/>
</dbReference>
<evidence type="ECO:0000259" key="15">
    <source>
        <dbReference type="Pfam" id="PF02775"/>
    </source>
</evidence>
<comment type="pathway">
    <text evidence="1 12">Amino-acid biosynthesis; L-isoleucine biosynthesis; L-isoleucine from 2-oxobutanoate: step 1/4.</text>
</comment>
<evidence type="ECO:0000256" key="7">
    <source>
        <dbReference type="ARBA" id="ARBA00022723"/>
    </source>
</evidence>
<evidence type="ECO:0000256" key="6">
    <source>
        <dbReference type="ARBA" id="ARBA00022679"/>
    </source>
</evidence>
<comment type="pathway">
    <text evidence="2 12">Amino-acid biosynthesis; L-valine biosynthesis; L-valine from pyruvate: step 1/4.</text>
</comment>
<dbReference type="CDD" id="cd07035">
    <property type="entry name" value="TPP_PYR_POX_like"/>
    <property type="match status" value="1"/>
</dbReference>
<dbReference type="InterPro" id="IPR045229">
    <property type="entry name" value="TPP_enz"/>
</dbReference>
<feature type="region of interest" description="Disordered" evidence="13">
    <location>
        <begin position="636"/>
        <end position="672"/>
    </location>
</feature>
<dbReference type="InterPro" id="IPR011766">
    <property type="entry name" value="TPP_enzyme_TPP-bd"/>
</dbReference>
<proteinExistence type="inferred from homology"/>
<dbReference type="PANTHER" id="PTHR18968:SF13">
    <property type="entry name" value="ACETOLACTATE SYNTHASE CATALYTIC SUBUNIT, MITOCHONDRIAL"/>
    <property type="match status" value="1"/>
</dbReference>
<dbReference type="PROSITE" id="PS00187">
    <property type="entry name" value="TPP_ENZYMES"/>
    <property type="match status" value="1"/>
</dbReference>
<dbReference type="Gene3D" id="3.40.50.1220">
    <property type="entry name" value="TPP-binding domain"/>
    <property type="match status" value="1"/>
</dbReference>
<reference evidence="17 18" key="1">
    <citation type="submission" date="2024-01" db="EMBL/GenBank/DDBJ databases">
        <title>novel species in genus Adlercreutzia.</title>
        <authorList>
            <person name="Liu X."/>
        </authorList>
    </citation>
    <scope>NUCLEOTIDE SEQUENCE [LARGE SCALE GENOMIC DNA]</scope>
    <source>
        <strain evidence="17 18">R22</strain>
    </source>
</reference>
<dbReference type="SUPFAM" id="SSF52518">
    <property type="entry name" value="Thiamin diphosphate-binding fold (THDP-binding)"/>
    <property type="match status" value="2"/>
</dbReference>
<evidence type="ECO:0000259" key="14">
    <source>
        <dbReference type="Pfam" id="PF00205"/>
    </source>
</evidence>
<dbReference type="InterPro" id="IPR012000">
    <property type="entry name" value="Thiamin_PyroP_enz_cen_dom"/>
</dbReference>
<keyword evidence="7 12" id="KW-0479">Metal-binding</keyword>
<evidence type="ECO:0000256" key="11">
    <source>
        <dbReference type="ARBA" id="ARBA00048670"/>
    </source>
</evidence>
<keyword evidence="9 12" id="KW-0786">Thiamine pyrophosphate</keyword>
<evidence type="ECO:0000256" key="8">
    <source>
        <dbReference type="ARBA" id="ARBA00022842"/>
    </source>
</evidence>
<dbReference type="InterPro" id="IPR012001">
    <property type="entry name" value="Thiamin_PyroP_enz_TPP-bd_dom"/>
</dbReference>
<dbReference type="GO" id="GO:0003984">
    <property type="term" value="F:acetolactate synthase activity"/>
    <property type="evidence" value="ECO:0007669"/>
    <property type="project" value="UniProtKB-EC"/>
</dbReference>
<evidence type="ECO:0000256" key="13">
    <source>
        <dbReference type="SAM" id="MobiDB-lite"/>
    </source>
</evidence>
<feature type="compositionally biased region" description="Basic and acidic residues" evidence="13">
    <location>
        <begin position="1"/>
        <end position="13"/>
    </location>
</feature>
<feature type="region of interest" description="Disordered" evidence="13">
    <location>
        <begin position="1"/>
        <end position="32"/>
    </location>
</feature>
<dbReference type="Pfam" id="PF02775">
    <property type="entry name" value="TPP_enzyme_C"/>
    <property type="match status" value="1"/>
</dbReference>
<dbReference type="InterPro" id="IPR012846">
    <property type="entry name" value="Acetolactate_synth_lsu"/>
</dbReference>
<dbReference type="EMBL" id="JAYMFH010000003">
    <property type="protein sequence ID" value="MEC4294208.1"/>
    <property type="molecule type" value="Genomic_DNA"/>
</dbReference>
<keyword evidence="8 12" id="KW-0460">Magnesium</keyword>
<evidence type="ECO:0000256" key="12">
    <source>
        <dbReference type="RuleBase" id="RU003591"/>
    </source>
</evidence>
<evidence type="ECO:0000313" key="18">
    <source>
        <dbReference type="Proteomes" id="UP001343724"/>
    </source>
</evidence>
<dbReference type="NCBIfam" id="TIGR00118">
    <property type="entry name" value="acolac_lg"/>
    <property type="match status" value="1"/>
</dbReference>
<keyword evidence="5 12" id="KW-0028">Amino-acid biosynthesis</keyword>
<dbReference type="Gene3D" id="3.40.50.970">
    <property type="match status" value="2"/>
</dbReference>
<accession>A0ABU6IWX2</accession>
<comment type="catalytic activity">
    <reaction evidence="11 12">
        <text>2 pyruvate + H(+) = (2S)-2-acetolactate + CO2</text>
        <dbReference type="Rhea" id="RHEA:25249"/>
        <dbReference type="ChEBI" id="CHEBI:15361"/>
        <dbReference type="ChEBI" id="CHEBI:15378"/>
        <dbReference type="ChEBI" id="CHEBI:16526"/>
        <dbReference type="ChEBI" id="CHEBI:58476"/>
        <dbReference type="EC" id="2.2.1.6"/>
    </reaction>
</comment>
<feature type="domain" description="Thiamine pyrophosphate enzyme central" evidence="14">
    <location>
        <begin position="227"/>
        <end position="360"/>
    </location>
</feature>
<sequence>MSESNENKHDAPQRRNAATLGAPRGAGSHTAKQGKAMLGAEALIASLEAEGVDTVFGYPGGQAIKIYDALYDSDQIHHILARHEQGAVHMADGYARSTGRPGVVVVTSGPGATNTVTGIATAYMDSVPLVVITGQVGRGVIGTDSFQESDIVGITMPVVKHSYLLQSTDELTRTVREAFHIASTGRPGPVLIDVPSDLAGAEMVFEYPDEVNLPSYKPTYRGNAKQIRAACRLLEEADQPLLYAGGGVIASEATEELVALMDMMQIPTVVTLMGKGGIPEDHPLNLGPVGMHGAKYSNMAMTEADLIIVAGARFSDRVTGRVSEFAPNAKIVHIDIDPAEIGKIRDADVPIVGDLKGVLAGMLATLEKDGARPRDAQWIADINAWRARYPFYHPNMAVNEGDGEIIPELVLAELGRQLDPAASIVTTEVGQHQMWAHQFLFRKLPRTFLSSGGLGTMGFGFPAAIGAAVANPGKTVVCIAGDGSFQMNSQEMATVAINGVPVKVMILDNRCLGMVRQWQKLFYEKRYSETLLAPVPDFVKLAAAYGWEGERVEKPSEVADAIRRMLAATGPYLLDVAISRDQSVYPMVAPGAALDDVMGAIDVAVGAVRTDMPASTGPASPCAKIDAQFGGRWEVDPEDTGARLGQDGSTFDVRPEDWKTLFRESDEKKGGE</sequence>
<dbReference type="InterPro" id="IPR039368">
    <property type="entry name" value="AHAS_TPP"/>
</dbReference>
<keyword evidence="10 12" id="KW-0100">Branched-chain amino acid biosynthesis</keyword>
<dbReference type="EC" id="2.2.1.6" evidence="4 12"/>
<evidence type="ECO:0000256" key="2">
    <source>
        <dbReference type="ARBA" id="ARBA00005025"/>
    </source>
</evidence>
<dbReference type="PANTHER" id="PTHR18968">
    <property type="entry name" value="THIAMINE PYROPHOSPHATE ENZYMES"/>
    <property type="match status" value="1"/>
</dbReference>
<dbReference type="Proteomes" id="UP001343724">
    <property type="component" value="Unassembled WGS sequence"/>
</dbReference>
<organism evidence="17 18">
    <name type="scientific">Adlercreutzia shanghongiae</name>
    <dbReference type="NCBI Taxonomy" id="3111773"/>
    <lineage>
        <taxon>Bacteria</taxon>
        <taxon>Bacillati</taxon>
        <taxon>Actinomycetota</taxon>
        <taxon>Coriobacteriia</taxon>
        <taxon>Eggerthellales</taxon>
        <taxon>Eggerthellaceae</taxon>
        <taxon>Adlercreutzia</taxon>
    </lineage>
</organism>
<dbReference type="Pfam" id="PF02776">
    <property type="entry name" value="TPP_enzyme_N"/>
    <property type="match status" value="1"/>
</dbReference>
<evidence type="ECO:0000259" key="16">
    <source>
        <dbReference type="Pfam" id="PF02776"/>
    </source>
</evidence>
<comment type="similarity">
    <text evidence="3 12">Belongs to the TPP enzyme family.</text>
</comment>
<evidence type="ECO:0000256" key="5">
    <source>
        <dbReference type="ARBA" id="ARBA00022605"/>
    </source>
</evidence>
<dbReference type="InterPro" id="IPR000399">
    <property type="entry name" value="TPP-bd_CS"/>
</dbReference>
<keyword evidence="6 12" id="KW-0808">Transferase</keyword>
<evidence type="ECO:0000256" key="4">
    <source>
        <dbReference type="ARBA" id="ARBA00013145"/>
    </source>
</evidence>
<protein>
    <recommendedName>
        <fullName evidence="4 12">Acetolactate synthase</fullName>
        <ecNumber evidence="4 12">2.2.1.6</ecNumber>
    </recommendedName>
</protein>
<evidence type="ECO:0000256" key="10">
    <source>
        <dbReference type="ARBA" id="ARBA00023304"/>
    </source>
</evidence>
<evidence type="ECO:0000313" key="17">
    <source>
        <dbReference type="EMBL" id="MEC4294208.1"/>
    </source>
</evidence>
<evidence type="ECO:0000256" key="3">
    <source>
        <dbReference type="ARBA" id="ARBA00007812"/>
    </source>
</evidence>